<dbReference type="AlphaFoldDB" id="A0A7N9D3S7"/>
<dbReference type="PANTHER" id="PTHR12138:SF75">
    <property type="entry name" value="SECRETED PROTEIN"/>
    <property type="match status" value="1"/>
</dbReference>
<name>A0A7N9D3S7_MACFA</name>
<dbReference type="Proteomes" id="UP000233100">
    <property type="component" value="Chromosome 11"/>
</dbReference>
<dbReference type="Ensembl" id="ENSMFAT00000081134.1">
    <property type="protein sequence ID" value="ENSMFAP00000058860.1"/>
    <property type="gene ID" value="ENSMFAG00000047633.1"/>
</dbReference>
<dbReference type="GeneTree" id="ENSGT00940000163505"/>
<accession>A0A7N9D3S7</accession>
<keyword evidence="2" id="KW-1185">Reference proteome</keyword>
<evidence type="ECO:0000313" key="2">
    <source>
        <dbReference type="Proteomes" id="UP000233100"/>
    </source>
</evidence>
<reference evidence="1" key="3">
    <citation type="submission" date="2025-09" db="UniProtKB">
        <authorList>
            <consortium name="Ensembl"/>
        </authorList>
    </citation>
    <scope>IDENTIFICATION</scope>
</reference>
<proteinExistence type="predicted"/>
<evidence type="ECO:0000313" key="1">
    <source>
        <dbReference type="Ensembl" id="ENSMFAP00000058860.1"/>
    </source>
</evidence>
<protein>
    <submittedName>
        <fullName evidence="1">Uncharacterized protein</fullName>
    </submittedName>
</protein>
<reference evidence="1" key="2">
    <citation type="submission" date="2025-08" db="UniProtKB">
        <authorList>
            <consortium name="Ensembl"/>
        </authorList>
    </citation>
    <scope>IDENTIFICATION</scope>
</reference>
<organism evidence="1 2">
    <name type="scientific">Macaca fascicularis</name>
    <name type="common">Crab-eating macaque</name>
    <name type="synonym">Cynomolgus monkey</name>
    <dbReference type="NCBI Taxonomy" id="9541"/>
    <lineage>
        <taxon>Eukaryota</taxon>
        <taxon>Metazoa</taxon>
        <taxon>Chordata</taxon>
        <taxon>Craniata</taxon>
        <taxon>Vertebrata</taxon>
        <taxon>Euteleostomi</taxon>
        <taxon>Mammalia</taxon>
        <taxon>Eutheria</taxon>
        <taxon>Euarchontoglires</taxon>
        <taxon>Primates</taxon>
        <taxon>Haplorrhini</taxon>
        <taxon>Catarrhini</taxon>
        <taxon>Cercopithecidae</taxon>
        <taxon>Cercopithecinae</taxon>
        <taxon>Macaca</taxon>
    </lineage>
</organism>
<reference evidence="1 2" key="1">
    <citation type="submission" date="2013-03" db="EMBL/GenBank/DDBJ databases">
        <authorList>
            <person name="Warren W."/>
            <person name="Wilson R.K."/>
        </authorList>
    </citation>
    <scope>NUCLEOTIDE SEQUENCE</scope>
</reference>
<dbReference type="PANTHER" id="PTHR12138">
    <property type="entry name" value="PRIMATE-EXPANDED PROTEIN FAMILY"/>
    <property type="match status" value="1"/>
</dbReference>
<sequence>MFIKHLFKMFNTNVLKMFNTKKFNTKMLIQKNQKFKNKKVTVSQGLLLLLLFFFFLRRSPAVSPRVECSGQISAHCKLRLPGFFLRHSPASASRVAGTTGARHLARLVFCII</sequence>